<keyword evidence="1" id="KW-0479">Metal-binding</keyword>
<dbReference type="PANTHER" id="PTHR48453:SF1">
    <property type="entry name" value="CCHC-TYPE DOMAIN-CONTAINING PROTEIN"/>
    <property type="match status" value="1"/>
</dbReference>
<keyword evidence="1" id="KW-0863">Zinc-finger</keyword>
<feature type="domain" description="CCHC-type" evidence="3">
    <location>
        <begin position="182"/>
        <end position="195"/>
    </location>
</feature>
<accession>A0A7N1A9X2</accession>
<protein>
    <recommendedName>
        <fullName evidence="3">CCHC-type domain-containing protein</fullName>
    </recommendedName>
</protein>
<dbReference type="Pfam" id="PF04438">
    <property type="entry name" value="zf-HIT"/>
    <property type="match status" value="1"/>
</dbReference>
<dbReference type="GO" id="GO:0008270">
    <property type="term" value="F:zinc ion binding"/>
    <property type="evidence" value="ECO:0007669"/>
    <property type="project" value="UniProtKB-KW"/>
</dbReference>
<dbReference type="Gramene" id="Kaladp1295s0009.5.v1.1">
    <property type="protein sequence ID" value="Kaladp1295s0009.5.v1.1"/>
    <property type="gene ID" value="Kaladp1295s0009.v1.1"/>
</dbReference>
<sequence length="345" mass="38641">MEEPSPVGVDRHGKRLRRTESPSIASVEINDSHMTRKEIGSSSGCQRASTCSTHLVDYDSDQSDDDDGDVDGEQAQVASVDQITRSSEQRYALPGEPSCVICGKYGEYICNETDDDVCSMECKLEVLHSLKPAEEHQSDQSTVDYSSRPAGVLEMPGLEEHSWDLDNSHWSKKTSILCTYECWKCQKPGHLPDDCLVGTRTGAESIPLPGDLRALYQRCHRLSRCNSTFNCHACHTTTSLATCLDCNTVFCDIAGHLNQHIISHLSHGKIYSHKLKRLVKCCKSTCKVTDIRDLLVCHYCFSKAFDKFYNMRTSSWKHTGLSVIHMLRGTLYLLYVQILSNCSCL</sequence>
<organism evidence="4 5">
    <name type="scientific">Kalanchoe fedtschenkoi</name>
    <name type="common">Lavender scallops</name>
    <name type="synonym">South American air plant</name>
    <dbReference type="NCBI Taxonomy" id="63787"/>
    <lineage>
        <taxon>Eukaryota</taxon>
        <taxon>Viridiplantae</taxon>
        <taxon>Streptophyta</taxon>
        <taxon>Embryophyta</taxon>
        <taxon>Tracheophyta</taxon>
        <taxon>Spermatophyta</taxon>
        <taxon>Magnoliopsida</taxon>
        <taxon>eudicotyledons</taxon>
        <taxon>Gunneridae</taxon>
        <taxon>Pentapetalae</taxon>
        <taxon>Saxifragales</taxon>
        <taxon>Crassulaceae</taxon>
        <taxon>Kalanchoe</taxon>
    </lineage>
</organism>
<evidence type="ECO:0000313" key="4">
    <source>
        <dbReference type="EnsemblPlants" id="Kaladp1295s0009.1.v1.1"/>
    </source>
</evidence>
<dbReference type="PROSITE" id="PS50158">
    <property type="entry name" value="ZF_CCHC"/>
    <property type="match status" value="1"/>
</dbReference>
<evidence type="ECO:0000256" key="1">
    <source>
        <dbReference type="PROSITE-ProRule" id="PRU00047"/>
    </source>
</evidence>
<dbReference type="EnsemblPlants" id="Kaladp1295s0009.1.v1.1">
    <property type="protein sequence ID" value="Kaladp1295s0009.1.v1.1"/>
    <property type="gene ID" value="Kaladp1295s0009.v1.1"/>
</dbReference>
<evidence type="ECO:0000256" key="2">
    <source>
        <dbReference type="SAM" id="MobiDB-lite"/>
    </source>
</evidence>
<name>A0A7N1A9X2_KALFE</name>
<dbReference type="InterPro" id="IPR007529">
    <property type="entry name" value="Znf_HIT"/>
</dbReference>
<dbReference type="EnsemblPlants" id="Kaladp1295s0009.5.v1.1">
    <property type="protein sequence ID" value="Kaladp1295s0009.5.v1.1"/>
    <property type="gene ID" value="Kaladp1295s0009.v1.1"/>
</dbReference>
<keyword evidence="5" id="KW-1185">Reference proteome</keyword>
<keyword evidence="1" id="KW-0862">Zinc</keyword>
<dbReference type="PANTHER" id="PTHR48453">
    <property type="entry name" value="CCHC-TYPE DOMAIN-CONTAINING PROTEIN"/>
    <property type="match status" value="1"/>
</dbReference>
<evidence type="ECO:0000259" key="3">
    <source>
        <dbReference type="PROSITE" id="PS50158"/>
    </source>
</evidence>
<dbReference type="AlphaFoldDB" id="A0A7N1A9X2"/>
<reference evidence="4" key="1">
    <citation type="submission" date="2021-01" db="UniProtKB">
        <authorList>
            <consortium name="EnsemblPlants"/>
        </authorList>
    </citation>
    <scope>IDENTIFICATION</scope>
</reference>
<proteinExistence type="predicted"/>
<evidence type="ECO:0000313" key="5">
    <source>
        <dbReference type="Proteomes" id="UP000594263"/>
    </source>
</evidence>
<feature type="region of interest" description="Disordered" evidence="2">
    <location>
        <begin position="1"/>
        <end position="48"/>
    </location>
</feature>
<dbReference type="GO" id="GO:0003676">
    <property type="term" value="F:nucleic acid binding"/>
    <property type="evidence" value="ECO:0007669"/>
    <property type="project" value="InterPro"/>
</dbReference>
<dbReference type="Proteomes" id="UP000594263">
    <property type="component" value="Unplaced"/>
</dbReference>
<dbReference type="Gene3D" id="3.30.60.220">
    <property type="match status" value="1"/>
</dbReference>
<dbReference type="Gramene" id="Kaladp1295s0009.1.v1.1">
    <property type="protein sequence ID" value="Kaladp1295s0009.1.v1.1"/>
    <property type="gene ID" value="Kaladp1295s0009.v1.1"/>
</dbReference>
<feature type="compositionally biased region" description="Basic and acidic residues" evidence="2">
    <location>
        <begin position="30"/>
        <end position="39"/>
    </location>
</feature>
<dbReference type="InterPro" id="IPR001878">
    <property type="entry name" value="Znf_CCHC"/>
</dbReference>